<evidence type="ECO:0000256" key="8">
    <source>
        <dbReference type="ARBA" id="ARBA00026081"/>
    </source>
</evidence>
<organism evidence="10 11">
    <name type="scientific">Candidatus Enterovibrio escicola</name>
    <dbReference type="NCBI Taxonomy" id="1927127"/>
    <lineage>
        <taxon>Bacteria</taxon>
        <taxon>Pseudomonadati</taxon>
        <taxon>Pseudomonadota</taxon>
        <taxon>Gammaproteobacteria</taxon>
        <taxon>Vibrionales</taxon>
        <taxon>Vibrionaceae</taxon>
        <taxon>Enterovibrio</taxon>
    </lineage>
</organism>
<name>A0A2A5T037_9GAMM</name>
<keyword evidence="5 9" id="KW-0812">Transmembrane</keyword>
<dbReference type="InterPro" id="IPR030923">
    <property type="entry name" value="LptG"/>
</dbReference>
<evidence type="ECO:0000313" key="10">
    <source>
        <dbReference type="EMBL" id="PCS21524.1"/>
    </source>
</evidence>
<evidence type="ECO:0000256" key="4">
    <source>
        <dbReference type="ARBA" id="ARBA00022475"/>
    </source>
</evidence>
<dbReference type="PANTHER" id="PTHR33529">
    <property type="entry name" value="SLR0882 PROTEIN-RELATED"/>
    <property type="match status" value="1"/>
</dbReference>
<evidence type="ECO:0000256" key="7">
    <source>
        <dbReference type="ARBA" id="ARBA00023136"/>
    </source>
</evidence>
<feature type="transmembrane region" description="Helical" evidence="9">
    <location>
        <begin position="278"/>
        <end position="296"/>
    </location>
</feature>
<accession>A0A2A5T037</accession>
<evidence type="ECO:0000313" key="11">
    <source>
        <dbReference type="Proteomes" id="UP000219020"/>
    </source>
</evidence>
<evidence type="ECO:0000256" key="9">
    <source>
        <dbReference type="SAM" id="Phobius"/>
    </source>
</evidence>
<comment type="subcellular location">
    <subcellularLocation>
        <location evidence="2">Cell membrane</location>
        <topology evidence="2">Multi-pass membrane protein</topology>
    </subcellularLocation>
</comment>
<dbReference type="PANTHER" id="PTHR33529:SF2">
    <property type="entry name" value="LIPOPOLYSACCHARIDE EXPORT SYSTEM PERMEASE PROTEIN LPTG"/>
    <property type="match status" value="1"/>
</dbReference>
<feature type="transmembrane region" description="Helical" evidence="9">
    <location>
        <begin position="252"/>
        <end position="271"/>
    </location>
</feature>
<dbReference type="NCBIfam" id="TIGR04408">
    <property type="entry name" value="LptG_lptG"/>
    <property type="match status" value="1"/>
</dbReference>
<dbReference type="GO" id="GO:0043190">
    <property type="term" value="C:ATP-binding cassette (ABC) transporter complex"/>
    <property type="evidence" value="ECO:0007669"/>
    <property type="project" value="InterPro"/>
</dbReference>
<feature type="transmembrane region" description="Helical" evidence="9">
    <location>
        <begin position="308"/>
        <end position="329"/>
    </location>
</feature>
<keyword evidence="6 9" id="KW-1133">Transmembrane helix</keyword>
<evidence type="ECO:0000256" key="6">
    <source>
        <dbReference type="ARBA" id="ARBA00022989"/>
    </source>
</evidence>
<dbReference type="EMBL" id="NBYY01000034">
    <property type="protein sequence ID" value="PCS21524.1"/>
    <property type="molecule type" value="Genomic_DNA"/>
</dbReference>
<comment type="subunit">
    <text evidence="8">Component of the lipopolysaccharide transport and assembly complex. The LptBFG transporter is composed of two ATP-binding proteins (LptB) and two transmembrane proteins (LptF and LptG).</text>
</comment>
<dbReference type="Proteomes" id="UP000219020">
    <property type="component" value="Unassembled WGS sequence"/>
</dbReference>
<comment type="function">
    <text evidence="1">Part of the ABC transporter complex LptBFG involved in the translocation of lipopolysaccharide (LPS) from the inner membrane to the outer membrane.</text>
</comment>
<evidence type="ECO:0000256" key="1">
    <source>
        <dbReference type="ARBA" id="ARBA00002265"/>
    </source>
</evidence>
<dbReference type="GO" id="GO:0055085">
    <property type="term" value="P:transmembrane transport"/>
    <property type="evidence" value="ECO:0007669"/>
    <property type="project" value="InterPro"/>
</dbReference>
<keyword evidence="11" id="KW-1185">Reference proteome</keyword>
<comment type="similarity">
    <text evidence="3">Belongs to the LptF/LptG family.</text>
</comment>
<gene>
    <name evidence="10" type="ORF">BTN49_3064</name>
</gene>
<sequence length="333" mass="37157">MGLSSIIKFVEQLRSVGEGTFTMMTAVKYVLLSLPRDIEMFFPMAVLLGALIGLGTLASSSELIVMQAAGFSKSDIVRAVLKTAMPLMLIVLALAQWGVPEAQKSARELRAFAKAGGSVMSTRHGVWAKDSNDFIYIARTDKKESLTGINIWKFDDKQELEEMVFAESGIFLGKDNWMLRSVTITYFEGIDKLTKINQDELIWHTTLTPEKLAIVTVKPEELSLSGVYSYVEYLRASDQDFSGYELALWRKVFQPFSIGVMMLLALSFVFGPLRSVTMGARVLSGVIVGFLFYIFNEVFGPLTLVYRLHPLFGASAPSLVFVTVTLYYLNRKL</sequence>
<evidence type="ECO:0000256" key="2">
    <source>
        <dbReference type="ARBA" id="ARBA00004651"/>
    </source>
</evidence>
<comment type="caution">
    <text evidence="10">The sequence shown here is derived from an EMBL/GenBank/DDBJ whole genome shotgun (WGS) entry which is preliminary data.</text>
</comment>
<dbReference type="Pfam" id="PF03739">
    <property type="entry name" value="LptF_LptG"/>
    <property type="match status" value="1"/>
</dbReference>
<dbReference type="InterPro" id="IPR005495">
    <property type="entry name" value="LptG/LptF_permease"/>
</dbReference>
<evidence type="ECO:0000256" key="3">
    <source>
        <dbReference type="ARBA" id="ARBA00007725"/>
    </source>
</evidence>
<proteinExistence type="inferred from homology"/>
<evidence type="ECO:0000256" key="5">
    <source>
        <dbReference type="ARBA" id="ARBA00022692"/>
    </source>
</evidence>
<feature type="transmembrane region" description="Helical" evidence="9">
    <location>
        <begin position="79"/>
        <end position="99"/>
    </location>
</feature>
<protein>
    <submittedName>
        <fullName evidence="10">Putative Permease</fullName>
    </submittedName>
</protein>
<keyword evidence="7 9" id="KW-0472">Membrane</keyword>
<keyword evidence="4" id="KW-1003">Cell membrane</keyword>
<feature type="transmembrane region" description="Helical" evidence="9">
    <location>
        <begin position="40"/>
        <end position="58"/>
    </location>
</feature>
<dbReference type="GO" id="GO:0015920">
    <property type="term" value="P:lipopolysaccharide transport"/>
    <property type="evidence" value="ECO:0007669"/>
    <property type="project" value="TreeGrafter"/>
</dbReference>
<reference evidence="11" key="1">
    <citation type="submission" date="2017-04" db="EMBL/GenBank/DDBJ databases">
        <title>Genome evolution of the luminous symbionts of deep sea anglerfish.</title>
        <authorList>
            <person name="Hendry T.A."/>
        </authorList>
    </citation>
    <scope>NUCLEOTIDE SEQUENCE [LARGE SCALE GENOMIC DNA]</scope>
</reference>
<dbReference type="AlphaFoldDB" id="A0A2A5T037"/>